<dbReference type="CDD" id="cd06558">
    <property type="entry name" value="crotonase-like"/>
    <property type="match status" value="1"/>
</dbReference>
<dbReference type="Gene3D" id="3.90.226.10">
    <property type="entry name" value="2-enoyl-CoA Hydratase, Chain A, domain 1"/>
    <property type="match status" value="1"/>
</dbReference>
<dbReference type="InterPro" id="IPR029045">
    <property type="entry name" value="ClpP/crotonase-like_dom_sf"/>
</dbReference>
<evidence type="ECO:0000313" key="5">
    <source>
        <dbReference type="Proteomes" id="UP000272778"/>
    </source>
</evidence>
<dbReference type="AlphaFoldDB" id="A0A3N6MNC2"/>
<dbReference type="InterPro" id="IPR001753">
    <property type="entry name" value="Enoyl-CoA_hydra/iso"/>
</dbReference>
<dbReference type="InterPro" id="IPR051053">
    <property type="entry name" value="ECH/Chromodomain_protein"/>
</dbReference>
<organism evidence="4 5">
    <name type="scientific">Paraburkholderia dinghuensis</name>
    <dbReference type="NCBI Taxonomy" id="2305225"/>
    <lineage>
        <taxon>Bacteria</taxon>
        <taxon>Pseudomonadati</taxon>
        <taxon>Pseudomonadota</taxon>
        <taxon>Betaproteobacteria</taxon>
        <taxon>Burkholderiales</taxon>
        <taxon>Burkholderiaceae</taxon>
        <taxon>Paraburkholderia</taxon>
    </lineage>
</organism>
<evidence type="ECO:0000313" key="4">
    <source>
        <dbReference type="EMBL" id="RQH05068.1"/>
    </source>
</evidence>
<accession>A0A3N6MNC2</accession>
<dbReference type="OrthoDB" id="9797151at2"/>
<evidence type="ECO:0000256" key="3">
    <source>
        <dbReference type="ARBA" id="ARBA00023235"/>
    </source>
</evidence>
<dbReference type="PANTHER" id="PTHR43684:SF1">
    <property type="entry name" value="ENOYL-COA DELTA ISOMERASE 2"/>
    <property type="match status" value="1"/>
</dbReference>
<sequence length="249" mass="26719">MSDPHIVVGHADGITTLTLARPERRNALTLGMYRALADALTAATHDTQTRAVVLSGADGYFTAGNDLADFIDYRKGGEFVALTFLHALSACKKPVVAAVERGAIGVGATLLQHCDFVYAGRSTRFSLPFINFGLSIEGGTSLALGRGPLARQVTRWLMLGEPFNATEALAAGLVTEVLDDDSTLAAAQTTAARLAAMPPEPLQRTKALLQKARGPMHETLAEEIDYFTGLLQGEFAQEQLRRFTTRDKS</sequence>
<evidence type="ECO:0000256" key="1">
    <source>
        <dbReference type="ARBA" id="ARBA00004275"/>
    </source>
</evidence>
<comment type="subcellular location">
    <subcellularLocation>
        <location evidence="1">Peroxisome</location>
    </subcellularLocation>
</comment>
<dbReference type="EMBL" id="RQIS01000011">
    <property type="protein sequence ID" value="RQH05068.1"/>
    <property type="molecule type" value="Genomic_DNA"/>
</dbReference>
<dbReference type="PANTHER" id="PTHR43684">
    <property type="match status" value="1"/>
</dbReference>
<proteinExistence type="predicted"/>
<dbReference type="SUPFAM" id="SSF52096">
    <property type="entry name" value="ClpP/crotonase"/>
    <property type="match status" value="1"/>
</dbReference>
<keyword evidence="2" id="KW-0576">Peroxisome</keyword>
<protein>
    <submittedName>
        <fullName evidence="4">Enoyl-CoA hydratase</fullName>
    </submittedName>
</protein>
<gene>
    <name evidence="4" type="ORF">D1Y85_16865</name>
</gene>
<dbReference type="Pfam" id="PF00378">
    <property type="entry name" value="ECH_1"/>
    <property type="match status" value="1"/>
</dbReference>
<comment type="caution">
    <text evidence="4">The sequence shown here is derived from an EMBL/GenBank/DDBJ whole genome shotgun (WGS) entry which is preliminary data.</text>
</comment>
<dbReference type="GO" id="GO:0004165">
    <property type="term" value="F:delta(3)-delta(2)-enoyl-CoA isomerase activity"/>
    <property type="evidence" value="ECO:0007669"/>
    <property type="project" value="UniProtKB-ARBA"/>
</dbReference>
<reference evidence="4 5" key="1">
    <citation type="submission" date="2018-11" db="EMBL/GenBank/DDBJ databases">
        <title>Paraburkholderia sp. DHOA04, isolated from soil.</title>
        <authorList>
            <person name="Gao Z.-H."/>
            <person name="Qiu L.-H."/>
            <person name="Fu J.-C."/>
        </authorList>
    </citation>
    <scope>NUCLEOTIDE SEQUENCE [LARGE SCALE GENOMIC DNA]</scope>
    <source>
        <strain evidence="4 5">DHOA04</strain>
    </source>
</reference>
<dbReference type="Proteomes" id="UP000272778">
    <property type="component" value="Unassembled WGS sequence"/>
</dbReference>
<name>A0A3N6MNC2_9BURK</name>
<evidence type="ECO:0000256" key="2">
    <source>
        <dbReference type="ARBA" id="ARBA00023140"/>
    </source>
</evidence>
<keyword evidence="5" id="KW-1185">Reference proteome</keyword>
<keyword evidence="3" id="KW-0413">Isomerase</keyword>
<dbReference type="RefSeq" id="WP_124152202.1">
    <property type="nucleotide sequence ID" value="NZ_RQIS01000011.1"/>
</dbReference>